<proteinExistence type="predicted"/>
<dbReference type="KEGG" id="maw:19252571"/>
<feature type="region of interest" description="Disordered" evidence="1">
    <location>
        <begin position="100"/>
        <end position="137"/>
    </location>
</feature>
<evidence type="ECO:0000313" key="2">
    <source>
        <dbReference type="EMBL" id="EFY85721.1"/>
    </source>
</evidence>
<dbReference type="EMBL" id="GL698568">
    <property type="protein sequence ID" value="EFY85721.1"/>
    <property type="molecule type" value="Genomic_DNA"/>
</dbReference>
<gene>
    <name evidence="2" type="ORF">MAC_08260</name>
</gene>
<name>E9EEG2_METAQ</name>
<dbReference type="InParanoid" id="E9EEG2"/>
<feature type="compositionally biased region" description="Low complexity" evidence="1">
    <location>
        <begin position="12"/>
        <end position="23"/>
    </location>
</feature>
<dbReference type="AlphaFoldDB" id="E9EEG2"/>
<feature type="region of interest" description="Disordered" evidence="1">
    <location>
        <begin position="1"/>
        <end position="33"/>
    </location>
</feature>
<dbReference type="RefSeq" id="XP_007814600.1">
    <property type="nucleotide sequence ID" value="XM_007816409.1"/>
</dbReference>
<evidence type="ECO:0000256" key="1">
    <source>
        <dbReference type="SAM" id="MobiDB-lite"/>
    </source>
</evidence>
<dbReference type="eggNOG" id="ENOG502T913">
    <property type="taxonomic scope" value="Eukaryota"/>
</dbReference>
<accession>E9EEG2</accession>
<evidence type="ECO:0000313" key="3">
    <source>
        <dbReference type="Proteomes" id="UP000002499"/>
    </source>
</evidence>
<sequence>MPKTVNSPGPPASEYASSSQSSRSPREKMHPEQEELLDDLWKKYEELRRHRKKWSFCLYPAAFQKRVIDKCDEYVKKHGDLYDQFVERNEKELRDQAELEALRQEADRRAARRAPRPQKAAQQSPPPPQAAQQAERA</sequence>
<feature type="compositionally biased region" description="Basic and acidic residues" evidence="1">
    <location>
        <begin position="24"/>
        <end position="33"/>
    </location>
</feature>
<dbReference type="GeneID" id="19252571"/>
<dbReference type="Proteomes" id="UP000002499">
    <property type="component" value="Unassembled WGS sequence"/>
</dbReference>
<reference evidence="2 3" key="1">
    <citation type="journal article" date="2011" name="PLoS Genet.">
        <title>Genome sequencing and comparative transcriptomics of the model entomopathogenic fungi Metarhizium anisopliae and M. acridum.</title>
        <authorList>
            <person name="Gao Q."/>
            <person name="Jin K."/>
            <person name="Ying S.H."/>
            <person name="Zhang Y."/>
            <person name="Xiao G."/>
            <person name="Shang Y."/>
            <person name="Duan Z."/>
            <person name="Hu X."/>
            <person name="Xie X.Q."/>
            <person name="Zhou G."/>
            <person name="Peng G."/>
            <person name="Luo Z."/>
            <person name="Huang W."/>
            <person name="Wang B."/>
            <person name="Fang W."/>
            <person name="Wang S."/>
            <person name="Zhong Y."/>
            <person name="Ma L.J."/>
            <person name="St Leger R.J."/>
            <person name="Zhao G.P."/>
            <person name="Pei Y."/>
            <person name="Feng M.G."/>
            <person name="Xia Y."/>
            <person name="Wang C."/>
        </authorList>
    </citation>
    <scope>NUCLEOTIDE SEQUENCE [LARGE SCALE GENOMIC DNA]</scope>
    <source>
        <strain evidence="2 3">CQMa 102</strain>
    </source>
</reference>
<keyword evidence="3" id="KW-1185">Reference proteome</keyword>
<dbReference type="HOGENOM" id="CLU_1750119_0_0_1"/>
<protein>
    <submittedName>
        <fullName evidence="2">Uncharacterized protein</fullName>
    </submittedName>
</protein>
<feature type="compositionally biased region" description="Basic and acidic residues" evidence="1">
    <location>
        <begin position="100"/>
        <end position="109"/>
    </location>
</feature>
<organism evidence="3">
    <name type="scientific">Metarhizium acridum (strain CQMa 102)</name>
    <dbReference type="NCBI Taxonomy" id="655827"/>
    <lineage>
        <taxon>Eukaryota</taxon>
        <taxon>Fungi</taxon>
        <taxon>Dikarya</taxon>
        <taxon>Ascomycota</taxon>
        <taxon>Pezizomycotina</taxon>
        <taxon>Sordariomycetes</taxon>
        <taxon>Hypocreomycetidae</taxon>
        <taxon>Hypocreales</taxon>
        <taxon>Clavicipitaceae</taxon>
        <taxon>Metarhizium</taxon>
    </lineage>
</organism>